<dbReference type="GO" id="GO:0005506">
    <property type="term" value="F:iron ion binding"/>
    <property type="evidence" value="ECO:0007669"/>
    <property type="project" value="InterPro"/>
</dbReference>
<dbReference type="AlphaFoldDB" id="A0A7W9AQN9"/>
<sequence>MTANIGSTARPSHVPVERVVNFDVYDLPGSAEDVQLAYRAFQQSAPAVFWTPHNGGHWVATRAEHIEAIQKDTATFSHQRITLPRLPDAVPRQIPLELDPPEHAPYRRPLMQALLPRVVNAMEAAVRARAVELIEPLVAQGRCEFIDEFAAIFPVSVFLELVNIPQSDRGMLREMAERSVRASDNAVRMSSFEDLGAYLAPIVSARREAPGNDLLSTIVNAEIGGEKIAFDKAISFSMLVMFGGLDTVASMLGFIARFLATHDGVRRQIAARLDDAAFLRHATEELLRRHGVANTARVLTRDVELDGAVLKAGEMILPPNMLVGLDERKVSDPTTVDLSRPFPIHHATFGNGVHTCPGAVLARREIQVFLEEWLRRIPDFRIRAGTRPVMATGMVNGVLKLELEWEAAA</sequence>
<dbReference type="InterPro" id="IPR001128">
    <property type="entry name" value="Cyt_P450"/>
</dbReference>
<dbReference type="InterPro" id="IPR036396">
    <property type="entry name" value="Cyt_P450_sf"/>
</dbReference>
<reference evidence="3 4" key="1">
    <citation type="submission" date="2020-08" db="EMBL/GenBank/DDBJ databases">
        <title>Genomic Encyclopedia of Type Strains, Phase IV (KMG-IV): sequencing the most valuable type-strain genomes for metagenomic binning, comparative biology and taxonomic classification.</title>
        <authorList>
            <person name="Goeker M."/>
        </authorList>
    </citation>
    <scope>NUCLEOTIDE SEQUENCE [LARGE SCALE GENOMIC DNA]</scope>
    <source>
        <strain evidence="3 4">DSM 27244</strain>
    </source>
</reference>
<keyword evidence="2" id="KW-0349">Heme</keyword>
<name>A0A7W9AQN9_9SPHN</name>
<dbReference type="GO" id="GO:0020037">
    <property type="term" value="F:heme binding"/>
    <property type="evidence" value="ECO:0007669"/>
    <property type="project" value="InterPro"/>
</dbReference>
<dbReference type="EMBL" id="JACIJJ010000002">
    <property type="protein sequence ID" value="MBB5698584.1"/>
    <property type="molecule type" value="Genomic_DNA"/>
</dbReference>
<keyword evidence="2" id="KW-0503">Monooxygenase</keyword>
<dbReference type="PANTHER" id="PTHR46696:SF6">
    <property type="entry name" value="P450, PUTATIVE (EUROFUNG)-RELATED"/>
    <property type="match status" value="1"/>
</dbReference>
<dbReference type="Gene3D" id="1.10.630.10">
    <property type="entry name" value="Cytochrome P450"/>
    <property type="match status" value="1"/>
</dbReference>
<comment type="similarity">
    <text evidence="1 2">Belongs to the cytochrome P450 family.</text>
</comment>
<dbReference type="PANTHER" id="PTHR46696">
    <property type="entry name" value="P450, PUTATIVE (EUROFUNG)-RELATED"/>
    <property type="match status" value="1"/>
</dbReference>
<dbReference type="RefSeq" id="WP_184027421.1">
    <property type="nucleotide sequence ID" value="NZ_JACIJJ010000002.1"/>
</dbReference>
<comment type="caution">
    <text evidence="3">The sequence shown here is derived from an EMBL/GenBank/DDBJ whole genome shotgun (WGS) entry which is preliminary data.</text>
</comment>
<keyword evidence="4" id="KW-1185">Reference proteome</keyword>
<dbReference type="PRINTS" id="PR00359">
    <property type="entry name" value="BP450"/>
</dbReference>
<keyword evidence="2" id="KW-0408">Iron</keyword>
<dbReference type="GO" id="GO:0004497">
    <property type="term" value="F:monooxygenase activity"/>
    <property type="evidence" value="ECO:0007669"/>
    <property type="project" value="UniProtKB-KW"/>
</dbReference>
<keyword evidence="2" id="KW-0560">Oxidoreductase</keyword>
<protein>
    <submittedName>
        <fullName evidence="3">Cytochrome P450</fullName>
    </submittedName>
</protein>
<dbReference type="GO" id="GO:0016705">
    <property type="term" value="F:oxidoreductase activity, acting on paired donors, with incorporation or reduction of molecular oxygen"/>
    <property type="evidence" value="ECO:0007669"/>
    <property type="project" value="InterPro"/>
</dbReference>
<proteinExistence type="inferred from homology"/>
<evidence type="ECO:0000256" key="1">
    <source>
        <dbReference type="ARBA" id="ARBA00010617"/>
    </source>
</evidence>
<dbReference type="InterPro" id="IPR017972">
    <property type="entry name" value="Cyt_P450_CS"/>
</dbReference>
<keyword evidence="2" id="KW-0479">Metal-binding</keyword>
<dbReference type="CDD" id="cd11035">
    <property type="entry name" value="P450cam-like"/>
    <property type="match status" value="1"/>
</dbReference>
<evidence type="ECO:0000313" key="3">
    <source>
        <dbReference type="EMBL" id="MBB5698584.1"/>
    </source>
</evidence>
<dbReference type="InterPro" id="IPR002397">
    <property type="entry name" value="Cyt_P450_B"/>
</dbReference>
<evidence type="ECO:0000256" key="2">
    <source>
        <dbReference type="RuleBase" id="RU000461"/>
    </source>
</evidence>
<gene>
    <name evidence="3" type="ORF">FHR19_001929</name>
</gene>
<evidence type="ECO:0000313" key="4">
    <source>
        <dbReference type="Proteomes" id="UP000557739"/>
    </source>
</evidence>
<dbReference type="PROSITE" id="PS00086">
    <property type="entry name" value="CYTOCHROME_P450"/>
    <property type="match status" value="1"/>
</dbReference>
<dbReference type="Proteomes" id="UP000557739">
    <property type="component" value="Unassembled WGS sequence"/>
</dbReference>
<dbReference type="SUPFAM" id="SSF48264">
    <property type="entry name" value="Cytochrome P450"/>
    <property type="match status" value="1"/>
</dbReference>
<dbReference type="Pfam" id="PF00067">
    <property type="entry name" value="p450"/>
    <property type="match status" value="1"/>
</dbReference>
<organism evidence="3 4">
    <name type="scientific">Sphingomonas yantingensis</name>
    <dbReference type="NCBI Taxonomy" id="1241761"/>
    <lineage>
        <taxon>Bacteria</taxon>
        <taxon>Pseudomonadati</taxon>
        <taxon>Pseudomonadota</taxon>
        <taxon>Alphaproteobacteria</taxon>
        <taxon>Sphingomonadales</taxon>
        <taxon>Sphingomonadaceae</taxon>
        <taxon>Sphingomonas</taxon>
    </lineage>
</organism>
<accession>A0A7W9AQN9</accession>